<proteinExistence type="predicted"/>
<evidence type="ECO:0000256" key="5">
    <source>
        <dbReference type="ARBA" id="ARBA00022777"/>
    </source>
</evidence>
<dbReference type="InterPro" id="IPR036097">
    <property type="entry name" value="HisK_dim/P_sf"/>
</dbReference>
<dbReference type="EMBL" id="DVHI01000065">
    <property type="protein sequence ID" value="HIR62903.1"/>
    <property type="molecule type" value="Genomic_DNA"/>
</dbReference>
<keyword evidence="3" id="KW-0808">Transferase</keyword>
<evidence type="ECO:0000256" key="3">
    <source>
        <dbReference type="ARBA" id="ARBA00022679"/>
    </source>
</evidence>
<gene>
    <name evidence="9" type="ORF">IAC94_05215</name>
</gene>
<dbReference type="PROSITE" id="PS50109">
    <property type="entry name" value="HIS_KIN"/>
    <property type="match status" value="1"/>
</dbReference>
<dbReference type="PANTHER" id="PTHR43065:SF46">
    <property type="entry name" value="C4-DICARBOXYLATE TRANSPORT SENSOR PROTEIN DCTB"/>
    <property type="match status" value="1"/>
</dbReference>
<evidence type="ECO:0000256" key="1">
    <source>
        <dbReference type="ARBA" id="ARBA00000085"/>
    </source>
</evidence>
<keyword evidence="6" id="KW-0067">ATP-binding</keyword>
<reference evidence="9" key="1">
    <citation type="submission" date="2020-10" db="EMBL/GenBank/DDBJ databases">
        <authorList>
            <person name="Gilroy R."/>
        </authorList>
    </citation>
    <scope>NUCLEOTIDE SEQUENCE</scope>
    <source>
        <strain evidence="9">ChiHjej13B12-12457</strain>
    </source>
</reference>
<sequence>MGFRSLILSVICLMLAVGALVWCLLSGWYWPAGGAGAVTAVLVYRVLSIYGSNVRKLNYLLSAFENGDLSFHFAENSTFLQDRVFNILLNRVRDFVSEQQRLRDQNEVFHRAVENLSRTGLLGVGPAGEVRCCNRALTSVLGLGVIRHISDLDRLMPGLTARIEALEEGGTLEVPIGSEMRIYNFEIGKYTVMDGNTPVRVYVFEEKAESRTEAERSESAQWQKMTRIISHEVLNTITPIVSLSDTLHDMTDDRNLREGIQVIGESARGLLGFVNGYRALSRVPVPQIHPFKFRPMLDYVLSPLLPGVEELGGRVDIALEDEDMVLFADEQLMRQVVANILKNALNALRDRFKDGAAADVPAIRITAFVNASDNTEIHISNNGDPIPDENADHIFDPFFTTRAEGTGVGLALSRQIMRAHAGSIRLDRTDPAFTTFVLTL</sequence>
<dbReference type="Pfam" id="PF02518">
    <property type="entry name" value="HATPase_c"/>
    <property type="match status" value="1"/>
</dbReference>
<dbReference type="InterPro" id="IPR004358">
    <property type="entry name" value="Sig_transdc_His_kin-like_C"/>
</dbReference>
<organism evidence="9 10">
    <name type="scientific">Candidatus Coprenecus avistercoris</name>
    <dbReference type="NCBI Taxonomy" id="2840730"/>
    <lineage>
        <taxon>Bacteria</taxon>
        <taxon>Pseudomonadati</taxon>
        <taxon>Bacteroidota</taxon>
        <taxon>Bacteroidia</taxon>
        <taxon>Bacteroidales</taxon>
        <taxon>Rikenellaceae</taxon>
        <taxon>Rikenellaceae incertae sedis</taxon>
        <taxon>Candidatus Coprenecus</taxon>
    </lineage>
</organism>
<feature type="domain" description="Histidine kinase" evidence="8">
    <location>
        <begin position="228"/>
        <end position="440"/>
    </location>
</feature>
<dbReference type="InterPro" id="IPR005467">
    <property type="entry name" value="His_kinase_dom"/>
</dbReference>
<dbReference type="SUPFAM" id="SSF47384">
    <property type="entry name" value="Homodimeric domain of signal transducing histidine kinase"/>
    <property type="match status" value="1"/>
</dbReference>
<evidence type="ECO:0000313" key="10">
    <source>
        <dbReference type="Proteomes" id="UP000886744"/>
    </source>
</evidence>
<keyword evidence="4" id="KW-0547">Nucleotide-binding</keyword>
<dbReference type="EC" id="2.7.13.3" evidence="2"/>
<evidence type="ECO:0000256" key="2">
    <source>
        <dbReference type="ARBA" id="ARBA00012438"/>
    </source>
</evidence>
<keyword evidence="7" id="KW-0902">Two-component regulatory system</keyword>
<dbReference type="InterPro" id="IPR036890">
    <property type="entry name" value="HATPase_C_sf"/>
</dbReference>
<dbReference type="Proteomes" id="UP000886744">
    <property type="component" value="Unassembled WGS sequence"/>
</dbReference>
<reference evidence="9" key="2">
    <citation type="journal article" date="2021" name="PeerJ">
        <title>Extensive microbial diversity within the chicken gut microbiome revealed by metagenomics and culture.</title>
        <authorList>
            <person name="Gilroy R."/>
            <person name="Ravi A."/>
            <person name="Getino M."/>
            <person name="Pursley I."/>
            <person name="Horton D.L."/>
            <person name="Alikhan N.F."/>
            <person name="Baker D."/>
            <person name="Gharbi K."/>
            <person name="Hall N."/>
            <person name="Watson M."/>
            <person name="Adriaenssens E.M."/>
            <person name="Foster-Nyarko E."/>
            <person name="Jarju S."/>
            <person name="Secka A."/>
            <person name="Antonio M."/>
            <person name="Oren A."/>
            <person name="Chaudhuri R.R."/>
            <person name="La Ragione R."/>
            <person name="Hildebrand F."/>
            <person name="Pallen M.J."/>
        </authorList>
    </citation>
    <scope>NUCLEOTIDE SEQUENCE</scope>
    <source>
        <strain evidence="9">ChiHjej13B12-12457</strain>
    </source>
</reference>
<dbReference type="PRINTS" id="PR00344">
    <property type="entry name" value="BCTRLSENSOR"/>
</dbReference>
<protein>
    <recommendedName>
        <fullName evidence="2">histidine kinase</fullName>
        <ecNumber evidence="2">2.7.13.3</ecNumber>
    </recommendedName>
</protein>
<accession>A0A9D1J6T3</accession>
<dbReference type="GO" id="GO:0000155">
    <property type="term" value="F:phosphorelay sensor kinase activity"/>
    <property type="evidence" value="ECO:0007669"/>
    <property type="project" value="InterPro"/>
</dbReference>
<comment type="caution">
    <text evidence="9">The sequence shown here is derived from an EMBL/GenBank/DDBJ whole genome shotgun (WGS) entry which is preliminary data.</text>
</comment>
<evidence type="ECO:0000259" key="8">
    <source>
        <dbReference type="PROSITE" id="PS50109"/>
    </source>
</evidence>
<keyword evidence="5" id="KW-0418">Kinase</keyword>
<dbReference type="PANTHER" id="PTHR43065">
    <property type="entry name" value="SENSOR HISTIDINE KINASE"/>
    <property type="match status" value="1"/>
</dbReference>
<dbReference type="SUPFAM" id="SSF55874">
    <property type="entry name" value="ATPase domain of HSP90 chaperone/DNA topoisomerase II/histidine kinase"/>
    <property type="match status" value="1"/>
</dbReference>
<dbReference type="GO" id="GO:0005524">
    <property type="term" value="F:ATP binding"/>
    <property type="evidence" value="ECO:0007669"/>
    <property type="project" value="UniProtKB-KW"/>
</dbReference>
<evidence type="ECO:0000256" key="6">
    <source>
        <dbReference type="ARBA" id="ARBA00022840"/>
    </source>
</evidence>
<dbReference type="InterPro" id="IPR003594">
    <property type="entry name" value="HATPase_dom"/>
</dbReference>
<comment type="catalytic activity">
    <reaction evidence="1">
        <text>ATP + protein L-histidine = ADP + protein N-phospho-L-histidine.</text>
        <dbReference type="EC" id="2.7.13.3"/>
    </reaction>
</comment>
<dbReference type="AlphaFoldDB" id="A0A9D1J6T3"/>
<dbReference type="SMART" id="SM00387">
    <property type="entry name" value="HATPase_c"/>
    <property type="match status" value="1"/>
</dbReference>
<dbReference type="Gene3D" id="3.30.565.10">
    <property type="entry name" value="Histidine kinase-like ATPase, C-terminal domain"/>
    <property type="match status" value="1"/>
</dbReference>
<evidence type="ECO:0000256" key="7">
    <source>
        <dbReference type="ARBA" id="ARBA00023012"/>
    </source>
</evidence>
<evidence type="ECO:0000313" key="9">
    <source>
        <dbReference type="EMBL" id="HIR62903.1"/>
    </source>
</evidence>
<evidence type="ECO:0000256" key="4">
    <source>
        <dbReference type="ARBA" id="ARBA00022741"/>
    </source>
</evidence>
<name>A0A9D1J6T3_9BACT</name>